<sequence length="155" mass="17182">MALHEQNMKDQEKWPLDRVLREAKGLFKKTRSQGAAIAAVFSCTTELREELLQRGTVYIGWQEVEVTDYVDVTCCNRCQQFGHPEKYCRAAEVTCSRCGVTGNSQADACQSTSASCATCKRFGRKEAASHCTAARDCPARVNAENRSVAMTNYGI</sequence>
<dbReference type="OrthoDB" id="8122238at2759"/>
<dbReference type="Proteomes" id="UP000249218">
    <property type="component" value="Unassembled WGS sequence"/>
</dbReference>
<dbReference type="AlphaFoldDB" id="A0A2W1BMI8"/>
<reference evidence="1 2" key="1">
    <citation type="journal article" date="2017" name="BMC Biol.">
        <title>Genomic innovations, transcriptional plasticity and gene loss underlying the evolution and divergence of two highly polyphagous and invasive Helicoverpa pest species.</title>
        <authorList>
            <person name="Pearce S.L."/>
            <person name="Clarke D.F."/>
            <person name="East P.D."/>
            <person name="Elfekih S."/>
            <person name="Gordon K.H."/>
            <person name="Jermiin L.S."/>
            <person name="McGaughran A."/>
            <person name="Oakeshott J.G."/>
            <person name="Papanikolaou A."/>
            <person name="Perera O.P."/>
            <person name="Rane R.V."/>
            <person name="Richards S."/>
            <person name="Tay W.T."/>
            <person name="Walsh T.K."/>
            <person name="Anderson A."/>
            <person name="Anderson C.J."/>
            <person name="Asgari S."/>
            <person name="Board P.G."/>
            <person name="Bretschneider A."/>
            <person name="Campbell P.M."/>
            <person name="Chertemps T."/>
            <person name="Christeller J.T."/>
            <person name="Coppin C.W."/>
            <person name="Downes S.J."/>
            <person name="Duan G."/>
            <person name="Farnsworth C.A."/>
            <person name="Good R.T."/>
            <person name="Han L.B."/>
            <person name="Han Y.C."/>
            <person name="Hatje K."/>
            <person name="Horne I."/>
            <person name="Huang Y.P."/>
            <person name="Hughes D.S."/>
            <person name="Jacquin-Joly E."/>
            <person name="James W."/>
            <person name="Jhangiani S."/>
            <person name="Kollmar M."/>
            <person name="Kuwar S.S."/>
            <person name="Li S."/>
            <person name="Liu N.Y."/>
            <person name="Maibeche M.T."/>
            <person name="Miller J.R."/>
            <person name="Montagne N."/>
            <person name="Perry T."/>
            <person name="Qu J."/>
            <person name="Song S.V."/>
            <person name="Sutton G.G."/>
            <person name="Vogel H."/>
            <person name="Walenz B.P."/>
            <person name="Xu W."/>
            <person name="Zhang H.J."/>
            <person name="Zou Z."/>
            <person name="Batterham P."/>
            <person name="Edwards O.R."/>
            <person name="Feyereisen R."/>
            <person name="Gibbs R.A."/>
            <person name="Heckel D.G."/>
            <person name="McGrath A."/>
            <person name="Robin C."/>
            <person name="Scherer S.E."/>
            <person name="Worley K.C."/>
            <person name="Wu Y.D."/>
        </authorList>
    </citation>
    <scope>NUCLEOTIDE SEQUENCE [LARGE SCALE GENOMIC DNA]</scope>
    <source>
        <strain evidence="1">Harm_GR_Male_#8</strain>
        <tissue evidence="1">Whole organism</tissue>
    </source>
</reference>
<protein>
    <submittedName>
        <fullName evidence="1">Uncharacterized protein</fullName>
    </submittedName>
</protein>
<accession>A0A2W1BMI8</accession>
<proteinExistence type="predicted"/>
<evidence type="ECO:0000313" key="2">
    <source>
        <dbReference type="Proteomes" id="UP000249218"/>
    </source>
</evidence>
<name>A0A2W1BMI8_HELAM</name>
<dbReference type="EMBL" id="KZ150077">
    <property type="protein sequence ID" value="PZC73930.1"/>
    <property type="molecule type" value="Genomic_DNA"/>
</dbReference>
<evidence type="ECO:0000313" key="1">
    <source>
        <dbReference type="EMBL" id="PZC73930.1"/>
    </source>
</evidence>
<keyword evidence="2" id="KW-1185">Reference proteome</keyword>
<gene>
    <name evidence="1" type="primary">HaOG208502</name>
    <name evidence="1" type="ORF">B5X24_HaOG208502</name>
</gene>
<organism evidence="1 2">
    <name type="scientific">Helicoverpa armigera</name>
    <name type="common">Cotton bollworm</name>
    <name type="synonym">Heliothis armigera</name>
    <dbReference type="NCBI Taxonomy" id="29058"/>
    <lineage>
        <taxon>Eukaryota</taxon>
        <taxon>Metazoa</taxon>
        <taxon>Ecdysozoa</taxon>
        <taxon>Arthropoda</taxon>
        <taxon>Hexapoda</taxon>
        <taxon>Insecta</taxon>
        <taxon>Pterygota</taxon>
        <taxon>Neoptera</taxon>
        <taxon>Endopterygota</taxon>
        <taxon>Lepidoptera</taxon>
        <taxon>Glossata</taxon>
        <taxon>Ditrysia</taxon>
        <taxon>Noctuoidea</taxon>
        <taxon>Noctuidae</taxon>
        <taxon>Heliothinae</taxon>
        <taxon>Helicoverpa</taxon>
    </lineage>
</organism>